<dbReference type="PROSITE" id="PS00623">
    <property type="entry name" value="GMC_OXRED_1"/>
    <property type="match status" value="1"/>
</dbReference>
<dbReference type="Gene3D" id="3.50.50.60">
    <property type="entry name" value="FAD/NAD(P)-binding domain"/>
    <property type="match status" value="1"/>
</dbReference>
<evidence type="ECO:0000256" key="5">
    <source>
        <dbReference type="ARBA" id="ARBA00023027"/>
    </source>
</evidence>
<keyword evidence="4 6" id="KW-0274">FAD</keyword>
<dbReference type="Proteomes" id="UP000094776">
    <property type="component" value="Chromosome 2"/>
</dbReference>
<dbReference type="GO" id="GO:0050660">
    <property type="term" value="F:flavin adenine dinucleotide binding"/>
    <property type="evidence" value="ECO:0007669"/>
    <property type="project" value="InterPro"/>
</dbReference>
<name>A0A1B4PZC0_BURCE</name>
<dbReference type="InterPro" id="IPR012132">
    <property type="entry name" value="GMC_OxRdtase"/>
</dbReference>
<organism evidence="10 11">
    <name type="scientific">Burkholderia cepacia</name>
    <name type="common">Pseudomonas cepacia</name>
    <dbReference type="NCBI Taxonomy" id="292"/>
    <lineage>
        <taxon>Bacteria</taxon>
        <taxon>Pseudomonadati</taxon>
        <taxon>Pseudomonadota</taxon>
        <taxon>Betaproteobacteria</taxon>
        <taxon>Burkholderiales</taxon>
        <taxon>Burkholderiaceae</taxon>
        <taxon>Burkholderia</taxon>
        <taxon>Burkholderia cepacia complex</taxon>
    </lineage>
</organism>
<dbReference type="PIRSF" id="PIRSF000137">
    <property type="entry name" value="Alcohol_oxidase"/>
    <property type="match status" value="1"/>
</dbReference>
<proteinExistence type="inferred from homology"/>
<evidence type="ECO:0000256" key="3">
    <source>
        <dbReference type="ARBA" id="ARBA00022630"/>
    </source>
</evidence>
<sequence>MKEALLGRFDYIIVGAGSAGCVLANRLSADPNVKVCLIEAGGADWYPWIHIPVGYFHTFDNPRTDWRFRTEPEPGLSGRSIKYPRGRVLGGSSSINGMVYIRGHAADYDGWRAQGNVGWAWNDVLPYFKKSEDQARGASEAHGVGGELRIEDLRASWDVLDSFCAAAVECGIPPTADFNAGENEGAGYFQVTQKGGFRMSTARAFLKPARRRLNLTVLSNSQAKRIRFDGCRATGIELQHGGKDAFVRAEREVILACGTVGSPQLLQLSGIGDGAALQELGIGSIRHLPGVGENLQDHLAMRTMYRVHNTTTLNQQASSLWGRLQMGWEYLLHRRGPLTIPPALVTAFFKSDASRATPDLQLVCYPLTYDAVGDPPHKFAGFSASVCLLHPESRGQIKLKSANPFDAPAIRLNFLTEPADRAKAITGLRKVRQVCASAAMSRYAPEEFAPGANLQSDEEIIQGISKLAGTIFHPVGTCKMGNGPLAVVDSRLRVHGVDGLRVVDASIMPTIISGNTNATTIMIAEKAADMIREDLISSKMAAEKSEQAPFRGLDVPMI</sequence>
<dbReference type="PROSITE" id="PS51257">
    <property type="entry name" value="PROKAR_LIPOPROTEIN"/>
    <property type="match status" value="1"/>
</dbReference>
<evidence type="ECO:0000313" key="10">
    <source>
        <dbReference type="EMBL" id="AOK19252.1"/>
    </source>
</evidence>
<evidence type="ECO:0000256" key="1">
    <source>
        <dbReference type="ARBA" id="ARBA00001974"/>
    </source>
</evidence>
<accession>A0A1B4PZC0</accession>
<dbReference type="InterPro" id="IPR007867">
    <property type="entry name" value="GMC_OxRtase_C"/>
</dbReference>
<comment type="cofactor">
    <cofactor evidence="1 6">
        <name>FAD</name>
        <dbReference type="ChEBI" id="CHEBI:57692"/>
    </cofactor>
</comment>
<evidence type="ECO:0000259" key="8">
    <source>
        <dbReference type="PROSITE" id="PS00623"/>
    </source>
</evidence>
<dbReference type="EMBL" id="CP013444">
    <property type="protein sequence ID" value="AOK19252.1"/>
    <property type="molecule type" value="Genomic_DNA"/>
</dbReference>
<dbReference type="PROSITE" id="PS00624">
    <property type="entry name" value="GMC_OXRED_2"/>
    <property type="match status" value="1"/>
</dbReference>
<dbReference type="InterPro" id="IPR000172">
    <property type="entry name" value="GMC_OxRdtase_N"/>
</dbReference>
<dbReference type="PANTHER" id="PTHR11552">
    <property type="entry name" value="GLUCOSE-METHANOL-CHOLINE GMC OXIDOREDUCTASE"/>
    <property type="match status" value="1"/>
</dbReference>
<dbReference type="SUPFAM" id="SSF54373">
    <property type="entry name" value="FAD-linked reductases, C-terminal domain"/>
    <property type="match status" value="1"/>
</dbReference>
<dbReference type="GO" id="GO:0016614">
    <property type="term" value="F:oxidoreductase activity, acting on CH-OH group of donors"/>
    <property type="evidence" value="ECO:0007669"/>
    <property type="project" value="InterPro"/>
</dbReference>
<comment type="similarity">
    <text evidence="2 7">Belongs to the GMC oxidoreductase family.</text>
</comment>
<dbReference type="PANTHER" id="PTHR11552:SF147">
    <property type="entry name" value="CHOLINE DEHYDROGENASE, MITOCHONDRIAL"/>
    <property type="match status" value="1"/>
</dbReference>
<evidence type="ECO:0000256" key="2">
    <source>
        <dbReference type="ARBA" id="ARBA00010790"/>
    </source>
</evidence>
<dbReference type="Gene3D" id="3.30.560.10">
    <property type="entry name" value="Glucose Oxidase, domain 3"/>
    <property type="match status" value="1"/>
</dbReference>
<feature type="domain" description="Glucose-methanol-choline oxidoreductase N-terminal" evidence="8">
    <location>
        <begin position="86"/>
        <end position="109"/>
    </location>
</feature>
<gene>
    <name evidence="10" type="ORF">WT26_25260</name>
</gene>
<reference evidence="10 11" key="1">
    <citation type="submission" date="2015-12" db="EMBL/GenBank/DDBJ databases">
        <title>Diversity of Burkholderia near neighbor genomes.</title>
        <authorList>
            <person name="Sahl J."/>
            <person name="Wagner D."/>
            <person name="Keim P."/>
        </authorList>
    </citation>
    <scope>NUCLEOTIDE SEQUENCE [LARGE SCALE GENOMIC DNA]</scope>
    <source>
        <strain evidence="10 11">MSMB1184WGS</strain>
    </source>
</reference>
<dbReference type="Pfam" id="PF00732">
    <property type="entry name" value="GMC_oxred_N"/>
    <property type="match status" value="1"/>
</dbReference>
<evidence type="ECO:0000256" key="6">
    <source>
        <dbReference type="PIRSR" id="PIRSR000137-2"/>
    </source>
</evidence>
<evidence type="ECO:0000256" key="7">
    <source>
        <dbReference type="RuleBase" id="RU003968"/>
    </source>
</evidence>
<feature type="binding site" evidence="6">
    <location>
        <begin position="96"/>
        <end position="99"/>
    </location>
    <ligand>
        <name>FAD</name>
        <dbReference type="ChEBI" id="CHEBI:57692"/>
    </ligand>
</feature>
<dbReference type="InterPro" id="IPR036188">
    <property type="entry name" value="FAD/NAD-bd_sf"/>
</dbReference>
<dbReference type="Pfam" id="PF05199">
    <property type="entry name" value="GMC_oxred_C"/>
    <property type="match status" value="1"/>
</dbReference>
<evidence type="ECO:0000313" key="11">
    <source>
        <dbReference type="Proteomes" id="UP000094776"/>
    </source>
</evidence>
<dbReference type="SUPFAM" id="SSF51905">
    <property type="entry name" value="FAD/NAD(P)-binding domain"/>
    <property type="match status" value="1"/>
</dbReference>
<dbReference type="RefSeq" id="WP_069271072.1">
    <property type="nucleotide sequence ID" value="NZ_CP013444.1"/>
</dbReference>
<evidence type="ECO:0000259" key="9">
    <source>
        <dbReference type="PROSITE" id="PS00624"/>
    </source>
</evidence>
<evidence type="ECO:0000256" key="4">
    <source>
        <dbReference type="ARBA" id="ARBA00022827"/>
    </source>
</evidence>
<feature type="binding site" evidence="6">
    <location>
        <position position="88"/>
    </location>
    <ligand>
        <name>FAD</name>
        <dbReference type="ChEBI" id="CHEBI:57692"/>
    </ligand>
</feature>
<dbReference type="AlphaFoldDB" id="A0A1B4PZC0"/>
<keyword evidence="5" id="KW-0520">NAD</keyword>
<feature type="domain" description="Glucose-methanol-choline oxidoreductase N-terminal" evidence="9">
    <location>
        <begin position="258"/>
        <end position="272"/>
    </location>
</feature>
<keyword evidence="3 7" id="KW-0285">Flavoprotein</keyword>
<protein>
    <submittedName>
        <fullName evidence="10">Choline dehydrogenase</fullName>
    </submittedName>
</protein>